<dbReference type="EMBL" id="JAAGAX010000001">
    <property type="protein sequence ID" value="KAF2324585.1"/>
    <property type="molecule type" value="Genomic_DNA"/>
</dbReference>
<sequence>MQDFPDGIFPAKGKSDIEGIFPPPYFEWFQYNEDFTEYTNLEECISYLCEYITSNGPFDGLLGFSQGATLSALLIGYQIQGKVLKEHPPLKLFVSISGTKFRDPRIFEVAYKDTIKVKSVHFIGAKDWLRLPSEELATAFDNPLIIRHPHGHTVPRLDEESTGKLRAWATEIIQCNNRILEKEEIKTIMIYLVAVLIFRENAIRLEEKKKREKELLSQMIEEAGEYKVEFYRKREVTCENNKVTNREKEKMFAAVVASDGDSNTPNLKMIKVDGVDIMLDGTDVNRVMQGHYRGKGPAGPGN</sequence>
<dbReference type="AlphaFoldDB" id="A0A6A6NHI7"/>
<dbReference type="Pfam" id="PF03959">
    <property type="entry name" value="FSH1"/>
    <property type="match status" value="1"/>
</dbReference>
<protein>
    <recommendedName>
        <fullName evidence="1">Serine hydrolase domain-containing protein</fullName>
    </recommendedName>
</protein>
<name>A0A6A6NHI7_HEVBR</name>
<evidence type="ECO:0000313" key="2">
    <source>
        <dbReference type="EMBL" id="KAF2324585.1"/>
    </source>
</evidence>
<dbReference type="InterPro" id="IPR029058">
    <property type="entry name" value="AB_hydrolase_fold"/>
</dbReference>
<dbReference type="PANTHER" id="PTHR22778">
    <property type="entry name" value="OVARIAN CANCER GENE-2 PROTEIN-RELATED"/>
    <property type="match status" value="1"/>
</dbReference>
<feature type="domain" description="Serine hydrolase" evidence="1">
    <location>
        <begin position="3"/>
        <end position="160"/>
    </location>
</feature>
<dbReference type="SUPFAM" id="SSF53474">
    <property type="entry name" value="alpha/beta-Hydrolases"/>
    <property type="match status" value="1"/>
</dbReference>
<evidence type="ECO:0000259" key="1">
    <source>
        <dbReference type="Pfam" id="PF03959"/>
    </source>
</evidence>
<reference evidence="2 3" key="1">
    <citation type="journal article" date="2020" name="Mol. Plant">
        <title>The Chromosome-Based Rubber Tree Genome Provides New Insights into Spurge Genome Evolution and Rubber Biosynthesis.</title>
        <authorList>
            <person name="Liu J."/>
            <person name="Shi C."/>
            <person name="Shi C.C."/>
            <person name="Li W."/>
            <person name="Zhang Q.J."/>
            <person name="Zhang Y."/>
            <person name="Li K."/>
            <person name="Lu H.F."/>
            <person name="Shi C."/>
            <person name="Zhu S.T."/>
            <person name="Xiao Z.Y."/>
            <person name="Nan H."/>
            <person name="Yue Y."/>
            <person name="Zhu X.G."/>
            <person name="Wu Y."/>
            <person name="Hong X.N."/>
            <person name="Fan G.Y."/>
            <person name="Tong Y."/>
            <person name="Zhang D."/>
            <person name="Mao C.L."/>
            <person name="Liu Y.L."/>
            <person name="Hao S.J."/>
            <person name="Liu W.Q."/>
            <person name="Lv M.Q."/>
            <person name="Zhang H.B."/>
            <person name="Liu Y."/>
            <person name="Hu-Tang G.R."/>
            <person name="Wang J.P."/>
            <person name="Wang J.H."/>
            <person name="Sun Y.H."/>
            <person name="Ni S.B."/>
            <person name="Chen W.B."/>
            <person name="Zhang X.C."/>
            <person name="Jiao Y.N."/>
            <person name="Eichler E.E."/>
            <person name="Li G.H."/>
            <person name="Liu X."/>
            <person name="Gao L.Z."/>
        </authorList>
    </citation>
    <scope>NUCLEOTIDE SEQUENCE [LARGE SCALE GENOMIC DNA]</scope>
    <source>
        <strain evidence="3">cv. GT1</strain>
        <tissue evidence="2">Leaf</tissue>
    </source>
</reference>
<dbReference type="InterPro" id="IPR005645">
    <property type="entry name" value="FSH-like_dom"/>
</dbReference>
<proteinExistence type="predicted"/>
<accession>A0A6A6NHI7</accession>
<evidence type="ECO:0000313" key="3">
    <source>
        <dbReference type="Proteomes" id="UP000467840"/>
    </source>
</evidence>
<dbReference type="Proteomes" id="UP000467840">
    <property type="component" value="Chromosome 5"/>
</dbReference>
<comment type="caution">
    <text evidence="2">The sequence shown here is derived from an EMBL/GenBank/DDBJ whole genome shotgun (WGS) entry which is preliminary data.</text>
</comment>
<keyword evidence="3" id="KW-1185">Reference proteome</keyword>
<organism evidence="2 3">
    <name type="scientific">Hevea brasiliensis</name>
    <name type="common">Para rubber tree</name>
    <name type="synonym">Siphonia brasiliensis</name>
    <dbReference type="NCBI Taxonomy" id="3981"/>
    <lineage>
        <taxon>Eukaryota</taxon>
        <taxon>Viridiplantae</taxon>
        <taxon>Streptophyta</taxon>
        <taxon>Embryophyta</taxon>
        <taxon>Tracheophyta</taxon>
        <taxon>Spermatophyta</taxon>
        <taxon>Magnoliopsida</taxon>
        <taxon>eudicotyledons</taxon>
        <taxon>Gunneridae</taxon>
        <taxon>Pentapetalae</taxon>
        <taxon>rosids</taxon>
        <taxon>fabids</taxon>
        <taxon>Malpighiales</taxon>
        <taxon>Euphorbiaceae</taxon>
        <taxon>Crotonoideae</taxon>
        <taxon>Micrandreae</taxon>
        <taxon>Hevea</taxon>
    </lineage>
</organism>
<dbReference type="PANTHER" id="PTHR22778:SF55">
    <property type="entry name" value="ESTERASE C25G4.2-LIKE"/>
    <property type="match status" value="1"/>
</dbReference>
<dbReference type="Gene3D" id="3.40.50.1820">
    <property type="entry name" value="alpha/beta hydrolase"/>
    <property type="match status" value="1"/>
</dbReference>
<gene>
    <name evidence="2" type="ORF">GH714_015464</name>
</gene>